<evidence type="ECO:0000256" key="2">
    <source>
        <dbReference type="ARBA" id="ARBA00022475"/>
    </source>
</evidence>
<comment type="caution">
    <text evidence="9">The sequence shown here is derived from an EMBL/GenBank/DDBJ whole genome shotgun (WGS) entry which is preliminary data.</text>
</comment>
<keyword evidence="3 6" id="KW-0812">Transmembrane</keyword>
<dbReference type="Pfam" id="PF13567">
    <property type="entry name" value="DUF4131"/>
    <property type="match status" value="1"/>
</dbReference>
<feature type="transmembrane region" description="Helical" evidence="6">
    <location>
        <begin position="432"/>
        <end position="458"/>
    </location>
</feature>
<name>A0ABT1C8R5_9HYPH</name>
<evidence type="ECO:0000259" key="7">
    <source>
        <dbReference type="Pfam" id="PF03772"/>
    </source>
</evidence>
<protein>
    <submittedName>
        <fullName evidence="9">ComEC family competence protein</fullName>
    </submittedName>
</protein>
<evidence type="ECO:0000256" key="1">
    <source>
        <dbReference type="ARBA" id="ARBA00004651"/>
    </source>
</evidence>
<feature type="transmembrane region" description="Helical" evidence="6">
    <location>
        <begin position="470"/>
        <end position="495"/>
    </location>
</feature>
<feature type="domain" description="DUF4131" evidence="8">
    <location>
        <begin position="66"/>
        <end position="216"/>
    </location>
</feature>
<feature type="transmembrane region" description="Helical" evidence="6">
    <location>
        <begin position="555"/>
        <end position="572"/>
    </location>
</feature>
<accession>A0ABT1C8R5</accession>
<keyword evidence="5 6" id="KW-0472">Membrane</keyword>
<dbReference type="InterPro" id="IPR004477">
    <property type="entry name" value="ComEC_N"/>
</dbReference>
<dbReference type="InterPro" id="IPR052159">
    <property type="entry name" value="Competence_DNA_uptake"/>
</dbReference>
<feature type="transmembrane region" description="Helical" evidence="6">
    <location>
        <begin position="94"/>
        <end position="111"/>
    </location>
</feature>
<dbReference type="PANTHER" id="PTHR30619">
    <property type="entry name" value="DNA INTERNALIZATION/COMPETENCE PROTEIN COMEC/REC2"/>
    <property type="match status" value="1"/>
</dbReference>
<comment type="subcellular location">
    <subcellularLocation>
        <location evidence="1">Cell membrane</location>
        <topology evidence="1">Multi-pass membrane protein</topology>
    </subcellularLocation>
</comment>
<dbReference type="RefSeq" id="WP_252819334.1">
    <property type="nucleotide sequence ID" value="NZ_JAMXQS010000006.1"/>
</dbReference>
<dbReference type="NCBIfam" id="TIGR00360">
    <property type="entry name" value="ComEC_N-term"/>
    <property type="match status" value="1"/>
</dbReference>
<feature type="transmembrane region" description="Helical" evidence="6">
    <location>
        <begin position="44"/>
        <end position="63"/>
    </location>
</feature>
<feature type="transmembrane region" description="Helical" evidence="6">
    <location>
        <begin position="350"/>
        <end position="369"/>
    </location>
</feature>
<evidence type="ECO:0000313" key="9">
    <source>
        <dbReference type="EMBL" id="MCO6050570.1"/>
    </source>
</evidence>
<feature type="transmembrane region" description="Helical" evidence="6">
    <location>
        <begin position="326"/>
        <end position="344"/>
    </location>
</feature>
<evidence type="ECO:0000313" key="10">
    <source>
        <dbReference type="Proteomes" id="UP001205906"/>
    </source>
</evidence>
<dbReference type="EMBL" id="JAMXQS010000006">
    <property type="protein sequence ID" value="MCO6050570.1"/>
    <property type="molecule type" value="Genomic_DNA"/>
</dbReference>
<dbReference type="Pfam" id="PF03772">
    <property type="entry name" value="Competence"/>
    <property type="match status" value="1"/>
</dbReference>
<keyword evidence="4 6" id="KW-1133">Transmembrane helix</keyword>
<dbReference type="Proteomes" id="UP001205906">
    <property type="component" value="Unassembled WGS sequence"/>
</dbReference>
<keyword evidence="2" id="KW-1003">Cell membrane</keyword>
<dbReference type="InterPro" id="IPR025405">
    <property type="entry name" value="DUF4131"/>
</dbReference>
<feature type="domain" description="ComEC/Rec2-related protein" evidence="7">
    <location>
        <begin position="264"/>
        <end position="550"/>
    </location>
</feature>
<feature type="transmembrane region" description="Helical" evidence="6">
    <location>
        <begin position="389"/>
        <end position="412"/>
    </location>
</feature>
<feature type="transmembrane region" description="Helical" evidence="6">
    <location>
        <begin position="294"/>
        <end position="314"/>
    </location>
</feature>
<evidence type="ECO:0000256" key="3">
    <source>
        <dbReference type="ARBA" id="ARBA00022692"/>
    </source>
</evidence>
<keyword evidence="10" id="KW-1185">Reference proteome</keyword>
<sequence length="744" mass="80165">MSDAPGRVLASGSRAMLRPLALALPRVSIGALRRDLAIEEDRGILFLLGTVALGFGAVLYFLAPFEPPLWLPVLAVVAAMSVLWRLALGRASTLAVVTLLLISVGALAGKLETLRHSTRVIGSEISTKLTAQVVQIERMANGRTRLTLDVVSTERPKLRYAPERVRVSARKVPDGVRAGSLVSGIVRLMPPSGPVRPGGYDFSFESYFDGIGASGFFLRDPELLPDDPRHPAGWQGALENARARIADRIAGTIGGTEGQIAAALVVGIRAGIPEDVNEVLRKTGLAHILSISGLHMALVAGIALGSLRFVLALFPAHASRHAVRKVASAGALALLTGYFFFSGGDVAAQRSYVMLAVILLAVMFDRAALTMRNLAIAAGITILFAPHEVMGPSFQMSFAATAALIAAYGWWVDRQRMRSHSPPGDRGVISSAVHWLGVVVAGGAATSLVAGSATLLFSAYHFQRASPFGVVANLAVMPLVSILVMPFCLLGMILMPFGLDWLAWAVVGFGLKAMLVVAAWCASYTPRDAIGLVPTVTLAVGTVALIVFASATTRLRHLSVPLLLVAGLGMTIRSTPDLYISEDAKLVGMRRPTVRWRSTWTDHRHSLPRIGRTRSMSRLSTSSEKPVSNVPARPAKRVRVIGAWLLPRTERLGKRFAARRASSSCPRLQSNHARRLQGRRSFYRLVIWPAGVQRRYGGRPSQTRRRWCGSHCVRNTVLGTAIAASRVRREASRNMSGLAKTHRR</sequence>
<dbReference type="PANTHER" id="PTHR30619:SF1">
    <property type="entry name" value="RECOMBINATION PROTEIN 2"/>
    <property type="match status" value="1"/>
</dbReference>
<feature type="transmembrane region" description="Helical" evidence="6">
    <location>
        <begin position="501"/>
        <end position="522"/>
    </location>
</feature>
<feature type="transmembrane region" description="Helical" evidence="6">
    <location>
        <begin position="529"/>
        <end position="549"/>
    </location>
</feature>
<reference evidence="9 10" key="1">
    <citation type="submission" date="2022-06" db="EMBL/GenBank/DDBJ databases">
        <title>Mesorhizobium sp. strain RP14 Genome sequencing and assembly.</title>
        <authorList>
            <person name="Kim I."/>
        </authorList>
    </citation>
    <scope>NUCLEOTIDE SEQUENCE [LARGE SCALE GENOMIC DNA]</scope>
    <source>
        <strain evidence="10">RP14(2022)</strain>
    </source>
</reference>
<evidence type="ECO:0000256" key="6">
    <source>
        <dbReference type="SAM" id="Phobius"/>
    </source>
</evidence>
<proteinExistence type="predicted"/>
<organism evidence="9 10">
    <name type="scientific">Mesorhizobium liriopis</name>
    <dbReference type="NCBI Taxonomy" id="2953882"/>
    <lineage>
        <taxon>Bacteria</taxon>
        <taxon>Pseudomonadati</taxon>
        <taxon>Pseudomonadota</taxon>
        <taxon>Alphaproteobacteria</taxon>
        <taxon>Hyphomicrobiales</taxon>
        <taxon>Phyllobacteriaceae</taxon>
        <taxon>Mesorhizobium</taxon>
    </lineage>
</organism>
<gene>
    <name evidence="9" type="ORF">NGM99_12335</name>
</gene>
<evidence type="ECO:0000256" key="4">
    <source>
        <dbReference type="ARBA" id="ARBA00022989"/>
    </source>
</evidence>
<evidence type="ECO:0000256" key="5">
    <source>
        <dbReference type="ARBA" id="ARBA00023136"/>
    </source>
</evidence>
<evidence type="ECO:0000259" key="8">
    <source>
        <dbReference type="Pfam" id="PF13567"/>
    </source>
</evidence>